<protein>
    <submittedName>
        <fullName evidence="7">Type IV secretory system conjugative DNA transfer family protein</fullName>
    </submittedName>
</protein>
<dbReference type="InterPro" id="IPR027417">
    <property type="entry name" value="P-loop_NTPase"/>
</dbReference>
<evidence type="ECO:0000313" key="8">
    <source>
        <dbReference type="Proteomes" id="UP000551709"/>
    </source>
</evidence>
<dbReference type="Proteomes" id="UP000551709">
    <property type="component" value="Chromosome"/>
</dbReference>
<dbReference type="PANTHER" id="PTHR37937:SF1">
    <property type="entry name" value="CONJUGATIVE TRANSFER: DNA TRANSPORT"/>
    <property type="match status" value="1"/>
</dbReference>
<keyword evidence="6" id="KW-0472">Membrane</keyword>
<evidence type="ECO:0000256" key="1">
    <source>
        <dbReference type="ARBA" id="ARBA00004651"/>
    </source>
</evidence>
<name>A0A8T5V2N7_9BRAD</name>
<keyword evidence="5" id="KW-1133">Transmembrane helix</keyword>
<dbReference type="Gene3D" id="3.40.50.300">
    <property type="entry name" value="P-loop containing nucleotide triphosphate hydrolases"/>
    <property type="match status" value="1"/>
</dbReference>
<dbReference type="CDD" id="cd01127">
    <property type="entry name" value="TrwB_TraG_TraD_VirD4"/>
    <property type="match status" value="2"/>
</dbReference>
<dbReference type="SUPFAM" id="SSF52540">
    <property type="entry name" value="P-loop containing nucleoside triphosphate hydrolases"/>
    <property type="match status" value="1"/>
</dbReference>
<evidence type="ECO:0000256" key="2">
    <source>
        <dbReference type="ARBA" id="ARBA00008806"/>
    </source>
</evidence>
<comment type="subcellular location">
    <subcellularLocation>
        <location evidence="1">Cell membrane</location>
        <topology evidence="1">Multi-pass membrane protein</topology>
    </subcellularLocation>
</comment>
<evidence type="ECO:0000313" key="7">
    <source>
        <dbReference type="EMBL" id="UPT88234.1"/>
    </source>
</evidence>
<reference evidence="7" key="1">
    <citation type="journal article" date="2017" name="Syst. Appl. Microbiol.">
        <title>Soybeans inoculated with root zone soils of Canadian native legumes harbour diverse and novel Bradyrhizobium spp. that possess agricultural potential.</title>
        <authorList>
            <person name="Bromfield E.S.P."/>
            <person name="Cloutier S."/>
            <person name="Tambong J.T."/>
            <person name="Tran Thi T.V."/>
        </authorList>
    </citation>
    <scope>NUCLEOTIDE SEQUENCE</scope>
    <source>
        <strain evidence="7">1S5</strain>
    </source>
</reference>
<dbReference type="GO" id="GO:0005886">
    <property type="term" value="C:plasma membrane"/>
    <property type="evidence" value="ECO:0007669"/>
    <property type="project" value="UniProtKB-SubCell"/>
</dbReference>
<proteinExistence type="inferred from homology"/>
<evidence type="ECO:0000256" key="4">
    <source>
        <dbReference type="ARBA" id="ARBA00022692"/>
    </source>
</evidence>
<dbReference type="EMBL" id="CP096255">
    <property type="protein sequence ID" value="UPT88234.1"/>
    <property type="molecule type" value="Genomic_DNA"/>
</dbReference>
<evidence type="ECO:0000256" key="5">
    <source>
        <dbReference type="ARBA" id="ARBA00022989"/>
    </source>
</evidence>
<evidence type="ECO:0000256" key="3">
    <source>
        <dbReference type="ARBA" id="ARBA00022475"/>
    </source>
</evidence>
<keyword evidence="4" id="KW-0812">Transmembrane</keyword>
<dbReference type="InterPro" id="IPR051539">
    <property type="entry name" value="T4SS-coupling_protein"/>
</dbReference>
<keyword evidence="3" id="KW-1003">Cell membrane</keyword>
<organism evidence="7 8">
    <name type="scientific">Bradyrhizobium barranii subsp. apii</name>
    <dbReference type="NCBI Taxonomy" id="2819348"/>
    <lineage>
        <taxon>Bacteria</taxon>
        <taxon>Pseudomonadati</taxon>
        <taxon>Pseudomonadota</taxon>
        <taxon>Alphaproteobacteria</taxon>
        <taxon>Hyphomicrobiales</taxon>
        <taxon>Nitrobacteraceae</taxon>
        <taxon>Bradyrhizobium</taxon>
        <taxon>Bradyrhizobium barranii</taxon>
    </lineage>
</organism>
<accession>A0A8T5V2N7</accession>
<sequence length="567" mass="62945">MTDPHRFVRIFLVLALIAAFFVLVYPAAFIAEHGWNSNAWPGNVPLSPSMWLRAWTIELGHHYIDFPLIFSTYRDMCLGQSDAFADGGFVEMVTLGTAAIFFGSLIILGGSMIPLRDSTNMYGSARWASKGERARLDEGLELGKDPESGRPIRVRVEGNLLTIAPPRTGKTNGFIIPNLLFSDPGAWAGPAVVIDPKGDAFRATRRRREAIGKTVRCIDPLGLADGGDRWNPLVNRDPKDVIYLQAMARALLASTSVENDDNSYFRDRAVDLIVASIAATIRNNRADPVSAAQLLLDQTAFLSAIEKRTDQSSVAARNILTMEEKGRASIVSTAEQATQWLRDERLQIAVQNHTFELSDLRSGEVDLFIVLPADERKQILAPYIRWLLSDLFASVRKQKPSERIIVFIDEAFVLGRYDAVLKGTGELPGYGISLWTFWQSRHQIIETYGAAGAETFIGTAEVVNLFNLSAAQPDEMEHWSKAIGTYTGVKTTTARDPKTGRINETRTPEAVRLVPPSDLPKFLHQWQVMLLTSRSYSPDPIKLRRTLAYNDARFDGLVDLVAPVAQN</sequence>
<dbReference type="PANTHER" id="PTHR37937">
    <property type="entry name" value="CONJUGATIVE TRANSFER: DNA TRANSPORT"/>
    <property type="match status" value="1"/>
</dbReference>
<dbReference type="RefSeq" id="WP_166055520.1">
    <property type="nucleotide sequence ID" value="NZ_CP096255.1"/>
</dbReference>
<gene>
    <name evidence="7" type="ORF">HAP41_0000003560</name>
</gene>
<dbReference type="AlphaFoldDB" id="A0A8T5V2N7"/>
<evidence type="ECO:0000256" key="6">
    <source>
        <dbReference type="ARBA" id="ARBA00023136"/>
    </source>
</evidence>
<comment type="similarity">
    <text evidence="2">Belongs to the VirD4/TraG family.</text>
</comment>
<reference evidence="7" key="2">
    <citation type="submission" date="2022-04" db="EMBL/GenBank/DDBJ databases">
        <authorList>
            <person name="Bromfield E.S.P."/>
            <person name="Cloutier S."/>
        </authorList>
    </citation>
    <scope>NUCLEOTIDE SEQUENCE</scope>
    <source>
        <strain evidence="7">1S5</strain>
    </source>
</reference>
<dbReference type="InterPro" id="IPR003688">
    <property type="entry name" value="TraG/VirD4"/>
</dbReference>
<dbReference type="Pfam" id="PF02534">
    <property type="entry name" value="T4SS-DNA_transf"/>
    <property type="match status" value="1"/>
</dbReference>